<comment type="subcellular location">
    <subcellularLocation>
        <location evidence="1">Cell membrane</location>
        <topology evidence="1">Multi-pass membrane protein</topology>
    </subcellularLocation>
</comment>
<feature type="transmembrane region" description="Helical" evidence="9">
    <location>
        <begin position="24"/>
        <end position="44"/>
    </location>
</feature>
<dbReference type="Pfam" id="PF09721">
    <property type="entry name" value="Exosortase_EpsH"/>
    <property type="match status" value="1"/>
</dbReference>
<reference evidence="10 11" key="1">
    <citation type="journal article" date="2014" name="Int. J. Syst. Evol. Microbiol.">
        <title>Complete genome sequence of Corynebacterium casei LMG S-19264T (=DSM 44701T), isolated from a smear-ripened cheese.</title>
        <authorList>
            <consortium name="US DOE Joint Genome Institute (JGI-PGF)"/>
            <person name="Walter F."/>
            <person name="Albersmeier A."/>
            <person name="Kalinowski J."/>
            <person name="Ruckert C."/>
        </authorList>
    </citation>
    <scope>NUCLEOTIDE SEQUENCE [LARGE SCALE GENOMIC DNA]</scope>
    <source>
        <strain evidence="10 11">NBRC 112289</strain>
    </source>
</reference>
<keyword evidence="3" id="KW-0645">Protease</keyword>
<keyword evidence="11" id="KW-1185">Reference proteome</keyword>
<keyword evidence="7 9" id="KW-0472">Membrane</keyword>
<dbReference type="GO" id="GO:0005886">
    <property type="term" value="C:plasma membrane"/>
    <property type="evidence" value="ECO:0007669"/>
    <property type="project" value="UniProtKB-SubCell"/>
</dbReference>
<keyword evidence="5" id="KW-0378">Hydrolase</keyword>
<evidence type="ECO:0000256" key="6">
    <source>
        <dbReference type="ARBA" id="ARBA00022989"/>
    </source>
</evidence>
<keyword evidence="4 9" id="KW-0812">Transmembrane</keyword>
<keyword evidence="6 9" id="KW-1133">Transmembrane helix</keyword>
<evidence type="ECO:0000256" key="2">
    <source>
        <dbReference type="ARBA" id="ARBA00022475"/>
    </source>
</evidence>
<proteinExistence type="predicted"/>
<dbReference type="EMBL" id="BSUL01000001">
    <property type="protein sequence ID" value="GMA28816.1"/>
    <property type="molecule type" value="Genomic_DNA"/>
</dbReference>
<feature type="transmembrane region" description="Helical" evidence="9">
    <location>
        <begin position="115"/>
        <end position="142"/>
    </location>
</feature>
<dbReference type="NCBIfam" id="TIGR04178">
    <property type="entry name" value="exo_archaeo"/>
    <property type="match status" value="1"/>
</dbReference>
<evidence type="ECO:0000256" key="9">
    <source>
        <dbReference type="SAM" id="Phobius"/>
    </source>
</evidence>
<protein>
    <recommendedName>
        <fullName evidence="12">Exosortase/archaeosortase family protein</fullName>
    </recommendedName>
</protein>
<evidence type="ECO:0000313" key="10">
    <source>
        <dbReference type="EMBL" id="GMA28816.1"/>
    </source>
</evidence>
<evidence type="ECO:0000256" key="4">
    <source>
        <dbReference type="ARBA" id="ARBA00022692"/>
    </source>
</evidence>
<evidence type="ECO:0000313" key="11">
    <source>
        <dbReference type="Proteomes" id="UP001157160"/>
    </source>
</evidence>
<evidence type="ECO:0000256" key="1">
    <source>
        <dbReference type="ARBA" id="ARBA00004651"/>
    </source>
</evidence>
<feature type="transmembrane region" description="Helical" evidence="9">
    <location>
        <begin position="51"/>
        <end position="72"/>
    </location>
</feature>
<feature type="transmembrane region" description="Helical" evidence="9">
    <location>
        <begin position="84"/>
        <end position="108"/>
    </location>
</feature>
<accession>A0AA37XBL4</accession>
<dbReference type="AlphaFoldDB" id="A0AA37XBL4"/>
<dbReference type="GO" id="GO:0006508">
    <property type="term" value="P:proteolysis"/>
    <property type="evidence" value="ECO:0007669"/>
    <property type="project" value="UniProtKB-KW"/>
</dbReference>
<organism evidence="10 11">
    <name type="scientific">Arenivirga flava</name>
    <dbReference type="NCBI Taxonomy" id="1930060"/>
    <lineage>
        <taxon>Bacteria</taxon>
        <taxon>Bacillati</taxon>
        <taxon>Actinomycetota</taxon>
        <taxon>Actinomycetes</taxon>
        <taxon>Micrococcales</taxon>
        <taxon>Microbacteriaceae</taxon>
        <taxon>Arenivirga</taxon>
    </lineage>
</organism>
<sequence>MSATTGNLRGRRIASRGVNRPGRLLGAGLLVAAAAALALFSDAAIAVEAQLVAAVLTVFTGGSTSAVGHLVWTGIGTDALHGFLITPVCTSLVLIGPILVFTGVLVLLGRKRADWTLLGALLALAVAVGANTVRFVLIAIAWQLWGEVGFDIVHYYVGSVMVILASALAIVLLLVVSSTGRLQPPRRWLAAIRGGRAQSGEREQRGRVASPEGSR</sequence>
<evidence type="ECO:0000256" key="5">
    <source>
        <dbReference type="ARBA" id="ARBA00022801"/>
    </source>
</evidence>
<dbReference type="GO" id="GO:0008233">
    <property type="term" value="F:peptidase activity"/>
    <property type="evidence" value="ECO:0007669"/>
    <property type="project" value="UniProtKB-KW"/>
</dbReference>
<evidence type="ECO:0000256" key="3">
    <source>
        <dbReference type="ARBA" id="ARBA00022670"/>
    </source>
</evidence>
<feature type="region of interest" description="Disordered" evidence="8">
    <location>
        <begin position="195"/>
        <end position="215"/>
    </location>
</feature>
<evidence type="ECO:0008006" key="12">
    <source>
        <dbReference type="Google" id="ProtNLM"/>
    </source>
</evidence>
<dbReference type="Proteomes" id="UP001157160">
    <property type="component" value="Unassembled WGS sequence"/>
</dbReference>
<evidence type="ECO:0000256" key="7">
    <source>
        <dbReference type="ARBA" id="ARBA00023136"/>
    </source>
</evidence>
<dbReference type="InterPro" id="IPR019127">
    <property type="entry name" value="Exosortase"/>
</dbReference>
<comment type="caution">
    <text evidence="10">The sequence shown here is derived from an EMBL/GenBank/DDBJ whole genome shotgun (WGS) entry which is preliminary data.</text>
</comment>
<gene>
    <name evidence="10" type="ORF">GCM10025874_20690</name>
</gene>
<feature type="transmembrane region" description="Helical" evidence="9">
    <location>
        <begin position="154"/>
        <end position="176"/>
    </location>
</feature>
<evidence type="ECO:0000256" key="8">
    <source>
        <dbReference type="SAM" id="MobiDB-lite"/>
    </source>
</evidence>
<dbReference type="RefSeq" id="WP_284232350.1">
    <property type="nucleotide sequence ID" value="NZ_BSUL01000001.1"/>
</dbReference>
<keyword evidence="2" id="KW-1003">Cell membrane</keyword>
<name>A0AA37XBL4_9MICO</name>
<dbReference type="InterPro" id="IPR026392">
    <property type="entry name" value="Exo/Archaeosortase_dom"/>
</dbReference>